<evidence type="ECO:0000259" key="6">
    <source>
        <dbReference type="PROSITE" id="PS50928"/>
    </source>
</evidence>
<feature type="transmembrane region" description="Helical" evidence="5">
    <location>
        <begin position="160"/>
        <end position="181"/>
    </location>
</feature>
<feature type="transmembrane region" description="Helical" evidence="5">
    <location>
        <begin position="201"/>
        <end position="222"/>
    </location>
</feature>
<dbReference type="InterPro" id="IPR049783">
    <property type="entry name" value="ABC_perm_TupB-like"/>
</dbReference>
<name>A0A017RTY0_9CLOT</name>
<dbReference type="Proteomes" id="UP000019681">
    <property type="component" value="Unassembled WGS sequence"/>
</dbReference>
<dbReference type="InterPro" id="IPR035906">
    <property type="entry name" value="MetI-like_sf"/>
</dbReference>
<evidence type="ECO:0000256" key="3">
    <source>
        <dbReference type="ARBA" id="ARBA00022989"/>
    </source>
</evidence>
<feature type="domain" description="ABC transmembrane type-1" evidence="6">
    <location>
        <begin position="26"/>
        <end position="222"/>
    </location>
</feature>
<dbReference type="NCBIfam" id="NF038017">
    <property type="entry name" value="ABC_perm1"/>
    <property type="match status" value="1"/>
</dbReference>
<dbReference type="PROSITE" id="PS50928">
    <property type="entry name" value="ABC_TM1"/>
    <property type="match status" value="1"/>
</dbReference>
<keyword evidence="8" id="KW-1185">Reference proteome</keyword>
<dbReference type="STRING" id="1403537.Q428_08985"/>
<proteinExistence type="predicted"/>
<protein>
    <submittedName>
        <fullName evidence="7">ABC transporter permease</fullName>
    </submittedName>
</protein>
<dbReference type="GO" id="GO:0016020">
    <property type="term" value="C:membrane"/>
    <property type="evidence" value="ECO:0007669"/>
    <property type="project" value="UniProtKB-SubCell"/>
</dbReference>
<comment type="caution">
    <text evidence="7">The sequence shown here is derived from an EMBL/GenBank/DDBJ whole genome shotgun (WGS) entry which is preliminary data.</text>
</comment>
<evidence type="ECO:0000313" key="7">
    <source>
        <dbReference type="EMBL" id="EYE88223.1"/>
    </source>
</evidence>
<dbReference type="InterPro" id="IPR000515">
    <property type="entry name" value="MetI-like"/>
</dbReference>
<gene>
    <name evidence="7" type="ORF">Q428_08985</name>
</gene>
<dbReference type="EMBL" id="AZQP01000025">
    <property type="protein sequence ID" value="EYE88223.1"/>
    <property type="molecule type" value="Genomic_DNA"/>
</dbReference>
<dbReference type="PANTHER" id="PTHR43632:SF1">
    <property type="entry name" value="PERMEASE COMPONENT OF TUNGSTATE ABC TRANSPORTER"/>
    <property type="match status" value="1"/>
</dbReference>
<dbReference type="GO" id="GO:0055085">
    <property type="term" value="P:transmembrane transport"/>
    <property type="evidence" value="ECO:0007669"/>
    <property type="project" value="InterPro"/>
</dbReference>
<feature type="transmembrane region" description="Helical" evidence="5">
    <location>
        <begin position="27"/>
        <end position="53"/>
    </location>
</feature>
<accession>A0A017RTY0</accession>
<organism evidence="7 8">
    <name type="scientific">Fervidicella metallireducens AeB</name>
    <dbReference type="NCBI Taxonomy" id="1403537"/>
    <lineage>
        <taxon>Bacteria</taxon>
        <taxon>Bacillati</taxon>
        <taxon>Bacillota</taxon>
        <taxon>Clostridia</taxon>
        <taxon>Eubacteriales</taxon>
        <taxon>Clostridiaceae</taxon>
        <taxon>Fervidicella</taxon>
    </lineage>
</organism>
<evidence type="ECO:0000256" key="1">
    <source>
        <dbReference type="ARBA" id="ARBA00004141"/>
    </source>
</evidence>
<dbReference type="Gene3D" id="1.10.3720.10">
    <property type="entry name" value="MetI-like"/>
    <property type="match status" value="1"/>
</dbReference>
<dbReference type="PANTHER" id="PTHR43632">
    <property type="entry name" value="PERMEASE COMPONENT OF TUNGSTATE ABC TRANSPORTER"/>
    <property type="match status" value="1"/>
</dbReference>
<evidence type="ECO:0000256" key="4">
    <source>
        <dbReference type="ARBA" id="ARBA00023136"/>
    </source>
</evidence>
<evidence type="ECO:0000256" key="2">
    <source>
        <dbReference type="ARBA" id="ARBA00022692"/>
    </source>
</evidence>
<keyword evidence="2 5" id="KW-0812">Transmembrane</keyword>
<keyword evidence="4 5" id="KW-0472">Membrane</keyword>
<dbReference type="AlphaFoldDB" id="A0A017RTY0"/>
<reference evidence="7 8" key="1">
    <citation type="journal article" date="2014" name="Genome Announc.">
        <title>Draft Genome Sequence of Fervidicella metallireducens Strain AeBT, an Iron-Reducing Thermoanaerobe from the Great Artesian Basin.</title>
        <authorList>
            <person name="Patel B.K."/>
        </authorList>
    </citation>
    <scope>NUCLEOTIDE SEQUENCE [LARGE SCALE GENOMIC DNA]</scope>
    <source>
        <strain evidence="7 8">AeB</strain>
    </source>
</reference>
<evidence type="ECO:0000256" key="5">
    <source>
        <dbReference type="SAM" id="Phobius"/>
    </source>
</evidence>
<evidence type="ECO:0000313" key="8">
    <source>
        <dbReference type="Proteomes" id="UP000019681"/>
    </source>
</evidence>
<dbReference type="RefSeq" id="WP_242847808.1">
    <property type="nucleotide sequence ID" value="NZ_AZQP01000025.1"/>
</dbReference>
<feature type="transmembrane region" description="Helical" evidence="5">
    <location>
        <begin position="65"/>
        <end position="85"/>
    </location>
</feature>
<dbReference type="SUPFAM" id="SSF161098">
    <property type="entry name" value="MetI-like"/>
    <property type="match status" value="1"/>
</dbReference>
<dbReference type="CDD" id="cd06261">
    <property type="entry name" value="TM_PBP2"/>
    <property type="match status" value="1"/>
</dbReference>
<comment type="subcellular location">
    <subcellularLocation>
        <location evidence="1">Membrane</location>
        <topology evidence="1">Multi-pass membrane protein</topology>
    </subcellularLocation>
</comment>
<feature type="transmembrane region" description="Helical" evidence="5">
    <location>
        <begin position="97"/>
        <end position="120"/>
    </location>
</feature>
<keyword evidence="3 5" id="KW-1133">Transmembrane helix</keyword>
<sequence length="228" mass="24967">MDYLLSGFIGALKLLFSFDREIQEIIWLSLFVSSLSTIFAFILSIPSGILIGLKTFKGRNILIKIINTLMGFPPVLAGLLVYITVSRRGPLGSLGILFTPAAMIIAQTLLVFPIICGMIINYVETKGVRVYETLYALGANRFDMAKYIVIELKKEITSSVVAGFGRAISEVGAVMLVGGNIQHKTRVMTTYLVLQTNIGNYQGAIAIGLVLLTISFLVNTILNRISRK</sequence>